<dbReference type="GO" id="GO:0000978">
    <property type="term" value="F:RNA polymerase II cis-regulatory region sequence-specific DNA binding"/>
    <property type="evidence" value="ECO:0007669"/>
    <property type="project" value="TreeGrafter"/>
</dbReference>
<feature type="domain" description="Myb-like" evidence="4">
    <location>
        <begin position="36"/>
        <end position="85"/>
    </location>
</feature>
<proteinExistence type="predicted"/>
<dbReference type="GO" id="GO:0000981">
    <property type="term" value="F:DNA-binding transcription factor activity, RNA polymerase II-specific"/>
    <property type="evidence" value="ECO:0007669"/>
    <property type="project" value="TreeGrafter"/>
</dbReference>
<dbReference type="SMART" id="SM00717">
    <property type="entry name" value="SANT"/>
    <property type="match status" value="3"/>
</dbReference>
<comment type="caution">
    <text evidence="6">The sequence shown here is derived from an EMBL/GenBank/DDBJ whole genome shotgun (WGS) entry which is preliminary data.</text>
</comment>
<feature type="compositionally biased region" description="Low complexity" evidence="3">
    <location>
        <begin position="198"/>
        <end position="207"/>
    </location>
</feature>
<gene>
    <name evidence="6" type="ORF">TRFO_29526</name>
</gene>
<dbReference type="FunFam" id="1.10.10.60:FF:000010">
    <property type="entry name" value="Transcriptional activator Myb isoform A"/>
    <property type="match status" value="1"/>
</dbReference>
<dbReference type="OrthoDB" id="2143914at2759"/>
<feature type="compositionally biased region" description="Polar residues" evidence="3">
    <location>
        <begin position="224"/>
        <end position="233"/>
    </location>
</feature>
<protein>
    <submittedName>
        <fullName evidence="6">Myb-like DNA-binding domain containing protein</fullName>
    </submittedName>
</protein>
<dbReference type="Gene3D" id="1.10.10.60">
    <property type="entry name" value="Homeodomain-like"/>
    <property type="match status" value="3"/>
</dbReference>
<keyword evidence="7" id="KW-1185">Reference proteome</keyword>
<evidence type="ECO:0000313" key="6">
    <source>
        <dbReference type="EMBL" id="OHT03210.1"/>
    </source>
</evidence>
<dbReference type="RefSeq" id="XP_068356346.1">
    <property type="nucleotide sequence ID" value="XM_068506835.1"/>
</dbReference>
<evidence type="ECO:0000256" key="2">
    <source>
        <dbReference type="ARBA" id="ARBA00023125"/>
    </source>
</evidence>
<dbReference type="InterPro" id="IPR001005">
    <property type="entry name" value="SANT/Myb"/>
</dbReference>
<feature type="domain" description="Myb-like" evidence="4">
    <location>
        <begin position="138"/>
        <end position="188"/>
    </location>
</feature>
<evidence type="ECO:0000256" key="3">
    <source>
        <dbReference type="SAM" id="MobiDB-lite"/>
    </source>
</evidence>
<feature type="domain" description="Myb-like" evidence="4">
    <location>
        <begin position="86"/>
        <end position="137"/>
    </location>
</feature>
<organism evidence="6 7">
    <name type="scientific">Tritrichomonas foetus</name>
    <dbReference type="NCBI Taxonomy" id="1144522"/>
    <lineage>
        <taxon>Eukaryota</taxon>
        <taxon>Metamonada</taxon>
        <taxon>Parabasalia</taxon>
        <taxon>Tritrichomonadida</taxon>
        <taxon>Tritrichomonadidae</taxon>
        <taxon>Tritrichomonas</taxon>
    </lineage>
</organism>
<dbReference type="InterPro" id="IPR050560">
    <property type="entry name" value="MYB_TF"/>
</dbReference>
<keyword evidence="1" id="KW-0677">Repeat</keyword>
<feature type="domain" description="HTH myb-type" evidence="5">
    <location>
        <begin position="138"/>
        <end position="192"/>
    </location>
</feature>
<dbReference type="CDD" id="cd00167">
    <property type="entry name" value="SANT"/>
    <property type="match status" value="3"/>
</dbReference>
<evidence type="ECO:0000259" key="4">
    <source>
        <dbReference type="PROSITE" id="PS50090"/>
    </source>
</evidence>
<evidence type="ECO:0000256" key="1">
    <source>
        <dbReference type="ARBA" id="ARBA00022737"/>
    </source>
</evidence>
<dbReference type="Proteomes" id="UP000179807">
    <property type="component" value="Unassembled WGS sequence"/>
</dbReference>
<dbReference type="GO" id="GO:0005634">
    <property type="term" value="C:nucleus"/>
    <property type="evidence" value="ECO:0007669"/>
    <property type="project" value="TreeGrafter"/>
</dbReference>
<evidence type="ECO:0000259" key="5">
    <source>
        <dbReference type="PROSITE" id="PS51294"/>
    </source>
</evidence>
<dbReference type="InterPro" id="IPR009057">
    <property type="entry name" value="Homeodomain-like_sf"/>
</dbReference>
<dbReference type="GeneID" id="94841539"/>
<feature type="region of interest" description="Disordered" evidence="3">
    <location>
        <begin position="195"/>
        <end position="233"/>
    </location>
</feature>
<dbReference type="SUPFAM" id="SSF46689">
    <property type="entry name" value="Homeodomain-like"/>
    <property type="match status" value="3"/>
</dbReference>
<feature type="domain" description="HTH myb-type" evidence="5">
    <location>
        <begin position="86"/>
        <end position="137"/>
    </location>
</feature>
<dbReference type="PANTHER" id="PTHR45614:SF25">
    <property type="entry name" value="MYB PROTEIN"/>
    <property type="match status" value="1"/>
</dbReference>
<dbReference type="InterPro" id="IPR017930">
    <property type="entry name" value="Myb_dom"/>
</dbReference>
<sequence length="364" mass="41026">MINVRIFIKIKYFIRRMNSFFFVPPCQALAPTRSRNRTRNPSTWSANEDALLLQSVSQQEDWVQIATKFPGRTPKQVMSHWRKVANPAIIRGSWSGEEDRMILTWVATNGPCKWSMLADKLPGRIPKQCRERWFNHLDPHINHSCWTKEEDKIIMDMIRQVGTKWAEIARRLPGRTDNSVKNRWNSTLKRKMIGIENSSGHSSTASSNITPSPGIAPSTPAGLKSNSVVQQSNKIQNLPTSSVSADFLSNLANNKNSMMIDIPSIPELIPPLSKRPIKPIPSVKTLIQPITTIPSTSTASLSTLQTLSSISMAPNENVNPLQDSIPEIDNMKQKPKPFLSVIENRHIFEMMLQKQKFLKAGEVA</sequence>
<dbReference type="PROSITE" id="PS51294">
    <property type="entry name" value="HTH_MYB"/>
    <property type="match status" value="3"/>
</dbReference>
<dbReference type="AlphaFoldDB" id="A0A1J4JX15"/>
<keyword evidence="2" id="KW-0238">DNA-binding</keyword>
<feature type="domain" description="HTH myb-type" evidence="5">
    <location>
        <begin position="36"/>
        <end position="84"/>
    </location>
</feature>
<dbReference type="PANTHER" id="PTHR45614">
    <property type="entry name" value="MYB PROTEIN-RELATED"/>
    <property type="match status" value="1"/>
</dbReference>
<dbReference type="Pfam" id="PF00249">
    <property type="entry name" value="Myb_DNA-binding"/>
    <property type="match status" value="3"/>
</dbReference>
<reference evidence="6" key="1">
    <citation type="submission" date="2016-10" db="EMBL/GenBank/DDBJ databases">
        <authorList>
            <person name="Benchimol M."/>
            <person name="Almeida L.G."/>
            <person name="Vasconcelos A.T."/>
            <person name="Perreira-Neves A."/>
            <person name="Rosa I.A."/>
            <person name="Tasca T."/>
            <person name="Bogo M.R."/>
            <person name="de Souza W."/>
        </authorList>
    </citation>
    <scope>NUCLEOTIDE SEQUENCE [LARGE SCALE GENOMIC DNA]</scope>
    <source>
        <strain evidence="6">K</strain>
    </source>
</reference>
<accession>A0A1J4JX15</accession>
<evidence type="ECO:0000313" key="7">
    <source>
        <dbReference type="Proteomes" id="UP000179807"/>
    </source>
</evidence>
<dbReference type="EMBL" id="MLAK01000837">
    <property type="protein sequence ID" value="OHT03210.1"/>
    <property type="molecule type" value="Genomic_DNA"/>
</dbReference>
<dbReference type="PROSITE" id="PS50090">
    <property type="entry name" value="MYB_LIKE"/>
    <property type="match status" value="3"/>
</dbReference>
<name>A0A1J4JX15_9EUKA</name>
<dbReference type="VEuPathDB" id="TrichDB:TRFO_29526"/>